<dbReference type="EMBL" id="SGJP01000027">
    <property type="protein sequence ID" value="NFA61209.1"/>
    <property type="molecule type" value="Genomic_DNA"/>
</dbReference>
<keyword evidence="10" id="KW-0067">ATP-binding</keyword>
<evidence type="ECO:0000256" key="4">
    <source>
        <dbReference type="ARBA" id="ARBA00022475"/>
    </source>
</evidence>
<dbReference type="Proteomes" id="UP000473089">
    <property type="component" value="Unassembled WGS sequence"/>
</dbReference>
<dbReference type="CDD" id="cd06225">
    <property type="entry name" value="HAMP"/>
    <property type="match status" value="1"/>
</dbReference>
<evidence type="ECO:0000256" key="8">
    <source>
        <dbReference type="ARBA" id="ARBA00022741"/>
    </source>
</evidence>
<dbReference type="PROSITE" id="PS50885">
    <property type="entry name" value="HAMP"/>
    <property type="match status" value="1"/>
</dbReference>
<dbReference type="Gene3D" id="6.10.340.10">
    <property type="match status" value="1"/>
</dbReference>
<gene>
    <name evidence="17" type="ORF">EXM42_12650</name>
</gene>
<comment type="caution">
    <text evidence="17">The sequence shown here is derived from an EMBL/GenBank/DDBJ whole genome shotgun (WGS) entry which is preliminary data.</text>
</comment>
<dbReference type="Gene3D" id="3.30.565.10">
    <property type="entry name" value="Histidine kinase-like ATPase, C-terminal domain"/>
    <property type="match status" value="1"/>
</dbReference>
<keyword evidence="5" id="KW-0597">Phosphoprotein</keyword>
<name>A0A6M0T0A5_CLOBO</name>
<dbReference type="InterPro" id="IPR003660">
    <property type="entry name" value="HAMP_dom"/>
</dbReference>
<evidence type="ECO:0000256" key="10">
    <source>
        <dbReference type="ARBA" id="ARBA00022840"/>
    </source>
</evidence>
<sequence>MKKILKLRGEMIDIAIISVIIAYMSVILINNLTNMFTKEQQQNYINENKNNKISHMIDEYKKRNIDDYKLIDTINKWNEKYSNIYLVDSTGRVIASREKGIKNINLDEIKDKSVRKLEGKNVFQTCNIINVDYEKKIVYYSIYYANDSHNAVYILIMTLVLFIILTAGRIKYIGEINKGITTIANGDLKKRINIKYKNELSELAESINIMATRLDEEEHKKNEFITNISHDLRTPLTTILGYTKMIEESKYENLEELNRYIHMINKKGIYLKSLLDDFFTYSKLNSNDIKVEYSNIDCNLFLQQIIEEEKINFMEKNLNLKLLGIENKVYINADGELMVRAIYNLLSNALKYSKEKTEVKVIMDEETYNKKSYVTISVINNPKENISEEETEKLFERLYKRENERNSEGNGLGLTITKKIMNLNHGFIKAKVINDELKFKLGFPKDKKISENC</sequence>
<evidence type="ECO:0000256" key="9">
    <source>
        <dbReference type="ARBA" id="ARBA00022777"/>
    </source>
</evidence>
<evidence type="ECO:0000256" key="6">
    <source>
        <dbReference type="ARBA" id="ARBA00022679"/>
    </source>
</evidence>
<dbReference type="InterPro" id="IPR005467">
    <property type="entry name" value="His_kinase_dom"/>
</dbReference>
<dbReference type="InterPro" id="IPR003594">
    <property type="entry name" value="HATPase_dom"/>
</dbReference>
<evidence type="ECO:0000256" key="14">
    <source>
        <dbReference type="SAM" id="Phobius"/>
    </source>
</evidence>
<dbReference type="SMART" id="SM00388">
    <property type="entry name" value="HisKA"/>
    <property type="match status" value="1"/>
</dbReference>
<dbReference type="GO" id="GO:0000155">
    <property type="term" value="F:phosphorelay sensor kinase activity"/>
    <property type="evidence" value="ECO:0007669"/>
    <property type="project" value="InterPro"/>
</dbReference>
<keyword evidence="12" id="KW-0902">Two-component regulatory system</keyword>
<evidence type="ECO:0000256" key="1">
    <source>
        <dbReference type="ARBA" id="ARBA00000085"/>
    </source>
</evidence>
<organism evidence="17 18">
    <name type="scientific">Clostridium botulinum</name>
    <dbReference type="NCBI Taxonomy" id="1491"/>
    <lineage>
        <taxon>Bacteria</taxon>
        <taxon>Bacillati</taxon>
        <taxon>Bacillota</taxon>
        <taxon>Clostridia</taxon>
        <taxon>Eubacteriales</taxon>
        <taxon>Clostridiaceae</taxon>
        <taxon>Clostridium</taxon>
    </lineage>
</organism>
<feature type="transmembrane region" description="Helical" evidence="14">
    <location>
        <begin position="12"/>
        <end position="29"/>
    </location>
</feature>
<dbReference type="PANTHER" id="PTHR45528:SF1">
    <property type="entry name" value="SENSOR HISTIDINE KINASE CPXA"/>
    <property type="match status" value="1"/>
</dbReference>
<keyword evidence="8" id="KW-0547">Nucleotide-binding</keyword>
<dbReference type="InterPro" id="IPR036890">
    <property type="entry name" value="HATPase_C_sf"/>
</dbReference>
<reference evidence="17 18" key="1">
    <citation type="submission" date="2019-02" db="EMBL/GenBank/DDBJ databases">
        <title>Genome sequencing of Clostridium botulinum clinical isolates.</title>
        <authorList>
            <person name="Brunt J."/>
            <person name="Van Vliet A.H.M."/>
            <person name="Stringer S.C."/>
            <person name="Grant K.A."/>
            <person name="Carter A.C."/>
            <person name="Peck M.W."/>
        </authorList>
    </citation>
    <scope>NUCLEOTIDE SEQUENCE [LARGE SCALE GENOMIC DNA]</scope>
    <source>
        <strain evidence="17 18">R1125/03</strain>
    </source>
</reference>
<dbReference type="Pfam" id="PF02518">
    <property type="entry name" value="HATPase_c"/>
    <property type="match status" value="1"/>
</dbReference>
<keyword evidence="11 14" id="KW-1133">Transmembrane helix</keyword>
<dbReference type="AlphaFoldDB" id="A0A6M0T0A5"/>
<dbReference type="CDD" id="cd00082">
    <property type="entry name" value="HisKA"/>
    <property type="match status" value="1"/>
</dbReference>
<dbReference type="Pfam" id="PF00512">
    <property type="entry name" value="HisKA"/>
    <property type="match status" value="1"/>
</dbReference>
<keyword evidence="9 17" id="KW-0418">Kinase</keyword>
<accession>A0A6M0T0A5</accession>
<comment type="catalytic activity">
    <reaction evidence="1">
        <text>ATP + protein L-histidine = ADP + protein N-phospho-L-histidine.</text>
        <dbReference type="EC" id="2.7.13.3"/>
    </reaction>
</comment>
<dbReference type="SUPFAM" id="SSF47384">
    <property type="entry name" value="Homodimeric domain of signal transducing histidine kinase"/>
    <property type="match status" value="1"/>
</dbReference>
<evidence type="ECO:0000259" key="15">
    <source>
        <dbReference type="PROSITE" id="PS50109"/>
    </source>
</evidence>
<keyword evidence="4" id="KW-1003">Cell membrane</keyword>
<dbReference type="SUPFAM" id="SSF158472">
    <property type="entry name" value="HAMP domain-like"/>
    <property type="match status" value="1"/>
</dbReference>
<protein>
    <recommendedName>
        <fullName evidence="3">histidine kinase</fullName>
        <ecNumber evidence="3">2.7.13.3</ecNumber>
    </recommendedName>
</protein>
<dbReference type="SMART" id="SM00387">
    <property type="entry name" value="HATPase_c"/>
    <property type="match status" value="1"/>
</dbReference>
<proteinExistence type="predicted"/>
<evidence type="ECO:0000259" key="16">
    <source>
        <dbReference type="PROSITE" id="PS50885"/>
    </source>
</evidence>
<feature type="domain" description="HAMP" evidence="16">
    <location>
        <begin position="167"/>
        <end position="219"/>
    </location>
</feature>
<dbReference type="SMART" id="SM00304">
    <property type="entry name" value="HAMP"/>
    <property type="match status" value="1"/>
</dbReference>
<dbReference type="SUPFAM" id="SSF55874">
    <property type="entry name" value="ATPase domain of HSP90 chaperone/DNA topoisomerase II/histidine kinase"/>
    <property type="match status" value="1"/>
</dbReference>
<dbReference type="InterPro" id="IPR003661">
    <property type="entry name" value="HisK_dim/P_dom"/>
</dbReference>
<dbReference type="EC" id="2.7.13.3" evidence="3"/>
<comment type="subcellular location">
    <subcellularLocation>
        <location evidence="2">Cell membrane</location>
        <topology evidence="2">Multi-pass membrane protein</topology>
    </subcellularLocation>
</comment>
<dbReference type="GO" id="GO:0005524">
    <property type="term" value="F:ATP binding"/>
    <property type="evidence" value="ECO:0007669"/>
    <property type="project" value="UniProtKB-KW"/>
</dbReference>
<evidence type="ECO:0000256" key="7">
    <source>
        <dbReference type="ARBA" id="ARBA00022692"/>
    </source>
</evidence>
<evidence type="ECO:0000256" key="2">
    <source>
        <dbReference type="ARBA" id="ARBA00004651"/>
    </source>
</evidence>
<keyword evidence="7 14" id="KW-0812">Transmembrane</keyword>
<feature type="domain" description="Histidine kinase" evidence="15">
    <location>
        <begin position="227"/>
        <end position="447"/>
    </location>
</feature>
<evidence type="ECO:0000256" key="3">
    <source>
        <dbReference type="ARBA" id="ARBA00012438"/>
    </source>
</evidence>
<keyword evidence="6" id="KW-0808">Transferase</keyword>
<feature type="transmembrane region" description="Helical" evidence="14">
    <location>
        <begin position="151"/>
        <end position="168"/>
    </location>
</feature>
<dbReference type="PROSITE" id="PS50109">
    <property type="entry name" value="HIS_KIN"/>
    <property type="match status" value="1"/>
</dbReference>
<dbReference type="PANTHER" id="PTHR45528">
    <property type="entry name" value="SENSOR HISTIDINE KINASE CPXA"/>
    <property type="match status" value="1"/>
</dbReference>
<evidence type="ECO:0000256" key="12">
    <source>
        <dbReference type="ARBA" id="ARBA00023012"/>
    </source>
</evidence>
<evidence type="ECO:0000256" key="13">
    <source>
        <dbReference type="ARBA" id="ARBA00023136"/>
    </source>
</evidence>
<evidence type="ECO:0000256" key="11">
    <source>
        <dbReference type="ARBA" id="ARBA00022989"/>
    </source>
</evidence>
<dbReference type="Gene3D" id="1.10.287.130">
    <property type="match status" value="1"/>
</dbReference>
<dbReference type="Pfam" id="PF00672">
    <property type="entry name" value="HAMP"/>
    <property type="match status" value="1"/>
</dbReference>
<dbReference type="InterPro" id="IPR050398">
    <property type="entry name" value="HssS/ArlS-like"/>
</dbReference>
<dbReference type="GO" id="GO:0005886">
    <property type="term" value="C:plasma membrane"/>
    <property type="evidence" value="ECO:0007669"/>
    <property type="project" value="UniProtKB-SubCell"/>
</dbReference>
<evidence type="ECO:0000256" key="5">
    <source>
        <dbReference type="ARBA" id="ARBA00022553"/>
    </source>
</evidence>
<evidence type="ECO:0000313" key="18">
    <source>
        <dbReference type="Proteomes" id="UP000473089"/>
    </source>
</evidence>
<keyword evidence="13 14" id="KW-0472">Membrane</keyword>
<dbReference type="InterPro" id="IPR036097">
    <property type="entry name" value="HisK_dim/P_sf"/>
</dbReference>
<evidence type="ECO:0000313" key="17">
    <source>
        <dbReference type="EMBL" id="NFA61209.1"/>
    </source>
</evidence>
<dbReference type="CDD" id="cd00075">
    <property type="entry name" value="HATPase"/>
    <property type="match status" value="1"/>
</dbReference>